<dbReference type="EMBL" id="CAJVPW010003611">
    <property type="protein sequence ID" value="CAG8526891.1"/>
    <property type="molecule type" value="Genomic_DNA"/>
</dbReference>
<sequence>MCVHLELPVDQIDKIIFAEIPYENTCLKETIKKYMLYRQQHSPHCLHNSTCIYHYPKPIIPEIYIDERDYIQYRHRTHDDAW</sequence>
<organism evidence="1 2">
    <name type="scientific">Cetraspora pellucida</name>
    <dbReference type="NCBI Taxonomy" id="1433469"/>
    <lineage>
        <taxon>Eukaryota</taxon>
        <taxon>Fungi</taxon>
        <taxon>Fungi incertae sedis</taxon>
        <taxon>Mucoromycota</taxon>
        <taxon>Glomeromycotina</taxon>
        <taxon>Glomeromycetes</taxon>
        <taxon>Diversisporales</taxon>
        <taxon>Gigasporaceae</taxon>
        <taxon>Cetraspora</taxon>
    </lineage>
</organism>
<evidence type="ECO:0000313" key="1">
    <source>
        <dbReference type="EMBL" id="CAG8526891.1"/>
    </source>
</evidence>
<protein>
    <submittedName>
        <fullName evidence="1">13703_t:CDS:1</fullName>
    </submittedName>
</protein>
<dbReference type="Proteomes" id="UP000789366">
    <property type="component" value="Unassembled WGS sequence"/>
</dbReference>
<reference evidence="1" key="1">
    <citation type="submission" date="2021-06" db="EMBL/GenBank/DDBJ databases">
        <authorList>
            <person name="Kallberg Y."/>
            <person name="Tangrot J."/>
            <person name="Rosling A."/>
        </authorList>
    </citation>
    <scope>NUCLEOTIDE SEQUENCE</scope>
    <source>
        <strain evidence="1">28 12/20/2015</strain>
    </source>
</reference>
<feature type="non-terminal residue" evidence="1">
    <location>
        <position position="82"/>
    </location>
</feature>
<accession>A0ACA9LGA8</accession>
<proteinExistence type="predicted"/>
<gene>
    <name evidence="1" type="ORF">SPELUC_LOCUS4187</name>
</gene>
<comment type="caution">
    <text evidence="1">The sequence shown here is derived from an EMBL/GenBank/DDBJ whole genome shotgun (WGS) entry which is preliminary data.</text>
</comment>
<name>A0ACA9LGA8_9GLOM</name>
<keyword evidence="2" id="KW-1185">Reference proteome</keyword>
<evidence type="ECO:0000313" key="2">
    <source>
        <dbReference type="Proteomes" id="UP000789366"/>
    </source>
</evidence>